<dbReference type="Pfam" id="PF13526">
    <property type="entry name" value="DUF4125"/>
    <property type="match status" value="1"/>
</dbReference>
<sequence length="209" mass="23466">MKEELIANIVAMEWTMFQKVANIGGRAACQDDRGTFSIMRSSQAMAWSEPALASYLEDLTEAEATGRNLLTEKYARMMEFTAPLEYAQIQHHLPPLEQETHVLIDQIAEISLAWTKEISTKFPYISKRGRPASAAGDTPYTTSIETYLRGELATYSPRTLALYYQNVLEQKAANINGAEITLAATMQQYGFTSLAEANEVVRLKTQRKE</sequence>
<reference evidence="1 2" key="1">
    <citation type="submission" date="2016-02" db="EMBL/GenBank/DDBJ databases">
        <title>Anaerosporomusa subterraneum gen. nov., sp. nov., a spore-forming obligate anaerobe isolated from saprolite.</title>
        <authorList>
            <person name="Choi J.K."/>
            <person name="Shah M."/>
            <person name="Yee N."/>
        </authorList>
    </citation>
    <scope>NUCLEOTIDE SEQUENCE [LARGE SCALE GENOMIC DNA]</scope>
    <source>
        <strain evidence="1 2">RU4</strain>
    </source>
</reference>
<comment type="caution">
    <text evidence="1">The sequence shown here is derived from an EMBL/GenBank/DDBJ whole genome shotgun (WGS) entry which is preliminary data.</text>
</comment>
<organism evidence="1 2">
    <name type="scientific">Anaerosporomusa subterranea</name>
    <dbReference type="NCBI Taxonomy" id="1794912"/>
    <lineage>
        <taxon>Bacteria</taxon>
        <taxon>Bacillati</taxon>
        <taxon>Bacillota</taxon>
        <taxon>Negativicutes</taxon>
        <taxon>Acetonemataceae</taxon>
        <taxon>Anaerosporomusa</taxon>
    </lineage>
</organism>
<dbReference type="STRING" id="1794912.AXX12_00980"/>
<evidence type="ECO:0000313" key="2">
    <source>
        <dbReference type="Proteomes" id="UP000076268"/>
    </source>
</evidence>
<dbReference type="Proteomes" id="UP000076268">
    <property type="component" value="Unassembled WGS sequence"/>
</dbReference>
<name>A0A154BWI5_ANASB</name>
<dbReference type="InterPro" id="IPR025191">
    <property type="entry name" value="DUF4125"/>
</dbReference>
<gene>
    <name evidence="1" type="ORF">AXX12_00980</name>
</gene>
<evidence type="ECO:0008006" key="3">
    <source>
        <dbReference type="Google" id="ProtNLM"/>
    </source>
</evidence>
<dbReference type="EMBL" id="LSGP01000001">
    <property type="protein sequence ID" value="KYZ78150.1"/>
    <property type="molecule type" value="Genomic_DNA"/>
</dbReference>
<accession>A0A154BWI5</accession>
<dbReference type="RefSeq" id="WP_197470607.1">
    <property type="nucleotide sequence ID" value="NZ_LSGP01000001.1"/>
</dbReference>
<dbReference type="AlphaFoldDB" id="A0A154BWI5"/>
<evidence type="ECO:0000313" key="1">
    <source>
        <dbReference type="EMBL" id="KYZ78150.1"/>
    </source>
</evidence>
<keyword evidence="2" id="KW-1185">Reference proteome</keyword>
<proteinExistence type="predicted"/>
<protein>
    <recommendedName>
        <fullName evidence="3">DUF4125 domain-containing protein</fullName>
    </recommendedName>
</protein>